<evidence type="ECO:0000256" key="1">
    <source>
        <dbReference type="SAM" id="Phobius"/>
    </source>
</evidence>
<feature type="transmembrane region" description="Helical" evidence="1">
    <location>
        <begin position="165"/>
        <end position="188"/>
    </location>
</feature>
<protein>
    <submittedName>
        <fullName evidence="3">Nucleoside recognition domain-containing protein</fullName>
    </submittedName>
</protein>
<dbReference type="EMBL" id="JBHSPF010000045">
    <property type="protein sequence ID" value="MFC5628997.1"/>
    <property type="molecule type" value="Genomic_DNA"/>
</dbReference>
<dbReference type="RefSeq" id="WP_270895456.1">
    <property type="nucleotide sequence ID" value="NZ_JBHSPF010000045.1"/>
</dbReference>
<evidence type="ECO:0000313" key="3">
    <source>
        <dbReference type="EMBL" id="MFC5628997.1"/>
    </source>
</evidence>
<evidence type="ECO:0000259" key="2">
    <source>
        <dbReference type="Pfam" id="PF07670"/>
    </source>
</evidence>
<keyword evidence="1" id="KW-0812">Transmembrane</keyword>
<keyword evidence="1" id="KW-0472">Membrane</keyword>
<keyword evidence="4" id="KW-1185">Reference proteome</keyword>
<reference evidence="4" key="1">
    <citation type="journal article" date="2019" name="Int. J. Syst. Evol. Microbiol.">
        <title>The Global Catalogue of Microorganisms (GCM) 10K type strain sequencing project: providing services to taxonomists for standard genome sequencing and annotation.</title>
        <authorList>
            <consortium name="The Broad Institute Genomics Platform"/>
            <consortium name="The Broad Institute Genome Sequencing Center for Infectious Disease"/>
            <person name="Wu L."/>
            <person name="Ma J."/>
        </authorList>
    </citation>
    <scope>NUCLEOTIDE SEQUENCE [LARGE SCALE GENOMIC DNA]</scope>
    <source>
        <strain evidence="4">CGMCC 1.15790</strain>
    </source>
</reference>
<organism evidence="3 4">
    <name type="scientific">Aliibacillus thermotolerans</name>
    <dbReference type="NCBI Taxonomy" id="1834418"/>
    <lineage>
        <taxon>Bacteria</taxon>
        <taxon>Bacillati</taxon>
        <taxon>Bacillota</taxon>
        <taxon>Bacilli</taxon>
        <taxon>Bacillales</taxon>
        <taxon>Bacillaceae</taxon>
        <taxon>Aliibacillus</taxon>
    </lineage>
</organism>
<dbReference type="Proteomes" id="UP001596143">
    <property type="component" value="Unassembled WGS sequence"/>
</dbReference>
<keyword evidence="1" id="KW-1133">Transmembrane helix</keyword>
<comment type="caution">
    <text evidence="3">The sequence shown here is derived from an EMBL/GenBank/DDBJ whole genome shotgun (WGS) entry which is preliminary data.</text>
</comment>
<feature type="domain" description="Nucleoside transporter/FeoB GTPase Gate" evidence="2">
    <location>
        <begin position="42"/>
        <end position="151"/>
    </location>
</feature>
<sequence>MVHAIWIALFAIGLITAMVNGRLEEVSEAIFKGAEEAVVLCFGLISVMVFWLGMMNIARKSGLLDMFVKLFRPIVLKLFPDIPASHPALGYILSNITANMMGLGNAATPMGIKAMKELKKLHGGKDEASRSMVTLMALNTAGLTLIPTTVIAIRMNYDSAQPTEIVGTTLFATACSTLAAILIDRYFYYRKIKRNGSR</sequence>
<accession>A0ABW0U890</accession>
<feature type="transmembrane region" description="Helical" evidence="1">
    <location>
        <begin position="37"/>
        <end position="55"/>
    </location>
</feature>
<dbReference type="InterPro" id="IPR011642">
    <property type="entry name" value="Gate_dom"/>
</dbReference>
<feature type="transmembrane region" description="Helical" evidence="1">
    <location>
        <begin position="133"/>
        <end position="153"/>
    </location>
</feature>
<name>A0ABW0U890_9BACI</name>
<proteinExistence type="predicted"/>
<feature type="transmembrane region" description="Helical" evidence="1">
    <location>
        <begin position="91"/>
        <end position="112"/>
    </location>
</feature>
<evidence type="ECO:0000313" key="4">
    <source>
        <dbReference type="Proteomes" id="UP001596143"/>
    </source>
</evidence>
<gene>
    <name evidence="3" type="ORF">ACFPTR_08940</name>
</gene>
<dbReference type="Pfam" id="PF07670">
    <property type="entry name" value="Gate"/>
    <property type="match status" value="1"/>
</dbReference>